<feature type="region of interest" description="Disordered" evidence="1">
    <location>
        <begin position="1"/>
        <end position="31"/>
    </location>
</feature>
<reference evidence="2" key="1">
    <citation type="submission" date="2023-04" db="EMBL/GenBank/DDBJ databases">
        <title>Black Yeasts Isolated from many extreme environments.</title>
        <authorList>
            <person name="Coleine C."/>
            <person name="Stajich J.E."/>
            <person name="Selbmann L."/>
        </authorList>
    </citation>
    <scope>NUCLEOTIDE SEQUENCE</scope>
    <source>
        <strain evidence="2">CCFEE 5312</strain>
    </source>
</reference>
<gene>
    <name evidence="2" type="ORF">LTR09_001854</name>
</gene>
<organism evidence="2 3">
    <name type="scientific">Extremus antarcticus</name>
    <dbReference type="NCBI Taxonomy" id="702011"/>
    <lineage>
        <taxon>Eukaryota</taxon>
        <taxon>Fungi</taxon>
        <taxon>Dikarya</taxon>
        <taxon>Ascomycota</taxon>
        <taxon>Pezizomycotina</taxon>
        <taxon>Dothideomycetes</taxon>
        <taxon>Dothideomycetidae</taxon>
        <taxon>Mycosphaerellales</taxon>
        <taxon>Extremaceae</taxon>
        <taxon>Extremus</taxon>
    </lineage>
</organism>
<evidence type="ECO:0000313" key="2">
    <source>
        <dbReference type="EMBL" id="KAK3057670.1"/>
    </source>
</evidence>
<sequence>MSAYSNDRRLRIRRDDRREASSSRPVIERRVAGDRRARVTVETGGHDYAYGYSPVEQTFRIQPRADLRSSRPSSRYPSRPSTRRQDTSDWEWSEVDVDVDSRRRHSAQTPFDSSTAVPISGGESITYDIKEDVSVIGSEDSDDVEFRLPKVNKRVQFSEEDTFVISEPGKAESLIALEKSHGSAKTKFNGPLTELLISQSRWCGNTVDRGDVTGEVVLASISPNVAEKQPPPMMKWCHLERASMSFEEFMAASVASVDVSEKEQRDISLLLRDVQKKFEKQRHHGREMEPDCVSDVFYNGTSNSARPTASVLFLAISSPAVKLAS</sequence>
<feature type="region of interest" description="Disordered" evidence="1">
    <location>
        <begin position="63"/>
        <end position="90"/>
    </location>
</feature>
<evidence type="ECO:0000313" key="3">
    <source>
        <dbReference type="Proteomes" id="UP001271007"/>
    </source>
</evidence>
<name>A0AAJ0GHN0_9PEZI</name>
<proteinExistence type="predicted"/>
<dbReference type="Proteomes" id="UP001271007">
    <property type="component" value="Unassembled WGS sequence"/>
</dbReference>
<feature type="compositionally biased region" description="Low complexity" evidence="1">
    <location>
        <begin position="70"/>
        <end position="80"/>
    </location>
</feature>
<dbReference type="EMBL" id="JAWDJX010000003">
    <property type="protein sequence ID" value="KAK3057670.1"/>
    <property type="molecule type" value="Genomic_DNA"/>
</dbReference>
<accession>A0AAJ0GHN0</accession>
<comment type="caution">
    <text evidence="2">The sequence shown here is derived from an EMBL/GenBank/DDBJ whole genome shotgun (WGS) entry which is preliminary data.</text>
</comment>
<keyword evidence="3" id="KW-1185">Reference proteome</keyword>
<evidence type="ECO:0000256" key="1">
    <source>
        <dbReference type="SAM" id="MobiDB-lite"/>
    </source>
</evidence>
<protein>
    <submittedName>
        <fullName evidence="2">Uncharacterized protein</fullName>
    </submittedName>
</protein>
<dbReference type="AlphaFoldDB" id="A0AAJ0GHN0"/>